<dbReference type="InterPro" id="IPR054049">
    <property type="entry name" value="SupH-like_C"/>
</dbReference>
<dbReference type="InterPro" id="IPR045857">
    <property type="entry name" value="O16G_dom_2"/>
</dbReference>
<proteinExistence type="predicted"/>
<comment type="caution">
    <text evidence="2">The sequence shown here is derived from an EMBL/GenBank/DDBJ whole genome shotgun (WGS) entry which is preliminary data.</text>
</comment>
<dbReference type="Pfam" id="PF00128">
    <property type="entry name" value="Alpha-amylase"/>
    <property type="match status" value="1"/>
</dbReference>
<dbReference type="RefSeq" id="WP_307819996.1">
    <property type="nucleotide sequence ID" value="NZ_JAFBCL010000001.1"/>
</dbReference>
<dbReference type="SUPFAM" id="SSF51445">
    <property type="entry name" value="(Trans)glycosidases"/>
    <property type="match status" value="1"/>
</dbReference>
<feature type="domain" description="Glycosyl hydrolase family 13 catalytic" evidence="1">
    <location>
        <begin position="18"/>
        <end position="409"/>
    </location>
</feature>
<dbReference type="PANTHER" id="PTHR10357:SF219">
    <property type="entry name" value="MALTOSE ALPHA-D-GLUCOSYLTRANSFERASE"/>
    <property type="match status" value="1"/>
</dbReference>
<sequence length="510" mass="58340">MKLTRTADLWWKNAVVYCLDVETFHDSDGDGHGDFRGLIDRIDHLHRLGVTCLWLMPFFPTPDRDDGYDITDFYNVDPRLGTLGDFVEFVRTARDRGMRVIADLVVNHTSDQHPWFRQARSSREDPRRDWYVWRDQPPPDAEQGVVFPDQEKSLWELDENTGQYFLHRFYKHQPDLNVANPAVRDEIARVMGFWMELGLSGFRVDAVPFLLEAPVQDLPDPHDYLCDLRAFLSRRNGEAVLLGEVNLPYTDTMAFFGDAGGVGDELHMCFDFIGMQQMYLSLARGQASPLAHALKERPLPPRDCHWATFVRNHDELILDKLTEPERQEVFAAFGPDEDMQLYGRGLRRRLPSMMGDPRRTRMVYSLLFSLPGTPVLFYGEEVGMTEDLSQPDRLAVRTPMWWDAVDEQRHDGDSLLTWVRALVERYRECPELAWGEFQVIDTPEPAVLAHRCDIDGGTVVAVHNLGEAKARVDLSGVGGELVDVFTGQPAGADLKLEPYGCRWLRAHPAP</sequence>
<dbReference type="Proteomes" id="UP001195724">
    <property type="component" value="Unassembled WGS sequence"/>
</dbReference>
<dbReference type="Pfam" id="PF22157">
    <property type="entry name" value="SupH-like_C"/>
    <property type="match status" value="1"/>
</dbReference>
<dbReference type="InterPro" id="IPR017853">
    <property type="entry name" value="GH"/>
</dbReference>
<dbReference type="Gene3D" id="3.20.20.80">
    <property type="entry name" value="Glycosidases"/>
    <property type="match status" value="1"/>
</dbReference>
<gene>
    <name evidence="2" type="ORF">JOE68_006111</name>
</gene>
<organism evidence="2 3">
    <name type="scientific">Saccharothrix algeriensis</name>
    <dbReference type="NCBI Taxonomy" id="173560"/>
    <lineage>
        <taxon>Bacteria</taxon>
        <taxon>Bacillati</taxon>
        <taxon>Actinomycetota</taxon>
        <taxon>Actinomycetes</taxon>
        <taxon>Pseudonocardiales</taxon>
        <taxon>Pseudonocardiaceae</taxon>
        <taxon>Saccharothrix</taxon>
    </lineage>
</organism>
<reference evidence="2 3" key="1">
    <citation type="submission" date="2021-01" db="EMBL/GenBank/DDBJ databases">
        <title>Sequencing the genomes of 1000 actinobacteria strains.</title>
        <authorList>
            <person name="Klenk H.-P."/>
        </authorList>
    </citation>
    <scope>NUCLEOTIDE SEQUENCE [LARGE SCALE GENOMIC DNA]</scope>
    <source>
        <strain evidence="2 3">DSM 44581</strain>
    </source>
</reference>
<dbReference type="InterPro" id="IPR013780">
    <property type="entry name" value="Glyco_hydro_b"/>
</dbReference>
<evidence type="ECO:0000313" key="2">
    <source>
        <dbReference type="EMBL" id="MBM7815246.1"/>
    </source>
</evidence>
<dbReference type="SUPFAM" id="SSF51011">
    <property type="entry name" value="Glycosyl hydrolase domain"/>
    <property type="match status" value="1"/>
</dbReference>
<protein>
    <submittedName>
        <fullName evidence="2">Trehalose synthase</fullName>
    </submittedName>
</protein>
<dbReference type="CDD" id="cd11334">
    <property type="entry name" value="AmyAc_TreS"/>
    <property type="match status" value="1"/>
</dbReference>
<dbReference type="EMBL" id="JAFBCL010000001">
    <property type="protein sequence ID" value="MBM7815246.1"/>
    <property type="molecule type" value="Genomic_DNA"/>
</dbReference>
<dbReference type="Gene3D" id="3.90.400.10">
    <property type="entry name" value="Oligo-1,6-glucosidase, Domain 2"/>
    <property type="match status" value="1"/>
</dbReference>
<keyword evidence="3" id="KW-1185">Reference proteome</keyword>
<dbReference type="SMART" id="SM00642">
    <property type="entry name" value="Aamy"/>
    <property type="match status" value="1"/>
</dbReference>
<name>A0ABS2SJL6_9PSEU</name>
<evidence type="ECO:0000259" key="1">
    <source>
        <dbReference type="SMART" id="SM00642"/>
    </source>
</evidence>
<dbReference type="Gene3D" id="2.60.40.1180">
    <property type="entry name" value="Golgi alpha-mannosidase II"/>
    <property type="match status" value="1"/>
</dbReference>
<accession>A0ABS2SJL6</accession>
<dbReference type="InterPro" id="IPR006047">
    <property type="entry name" value="GH13_cat_dom"/>
</dbReference>
<dbReference type="PANTHER" id="PTHR10357">
    <property type="entry name" value="ALPHA-AMYLASE FAMILY MEMBER"/>
    <property type="match status" value="1"/>
</dbReference>
<evidence type="ECO:0000313" key="3">
    <source>
        <dbReference type="Proteomes" id="UP001195724"/>
    </source>
</evidence>